<dbReference type="EMBL" id="DF968180">
    <property type="protein sequence ID" value="GAP39557.1"/>
    <property type="molecule type" value="Genomic_DNA"/>
</dbReference>
<dbReference type="InterPro" id="IPR014718">
    <property type="entry name" value="GH-type_carb-bd"/>
</dbReference>
<sequence length="326" mass="37267">MNQKRENYIGHESQLYGVEEHRLIGGKGDGIRLFQVRNGLGLEFTVSADRCADISRLSFQGMNYGFFAVNGYSAPAYYDDKGSGWLKSCSLGFMVTCGLTNVGVPSEDAGESLGLHGRAGHTPAENIYWEMDQDKIRIHASIRHAGMFAEKLLQKRVIECSLKENKISITDQIRNVGDRVTPLMILYHMNMGYPLLDEDSILDIRSDEVIPRNEHAREGLSEWNRVIPPQVEFEEMCYYHHFNHAGLARIFQPKHQKGLAIYFDPKILDEFIQWKMMGVKDYVMGLEPGNCHADGRDKMRAEGKLKFIQPDEEKSFRIDLEMIEKL</sequence>
<evidence type="ECO:0008006" key="3">
    <source>
        <dbReference type="Google" id="ProtNLM"/>
    </source>
</evidence>
<dbReference type="Proteomes" id="UP000053370">
    <property type="component" value="Unassembled WGS sequence"/>
</dbReference>
<evidence type="ECO:0000313" key="2">
    <source>
        <dbReference type="Proteomes" id="UP000053370"/>
    </source>
</evidence>
<dbReference type="Gene3D" id="2.70.98.10">
    <property type="match status" value="1"/>
</dbReference>
<dbReference type="RefSeq" id="WP_062278101.1">
    <property type="nucleotide sequence ID" value="NZ_DF968180.1"/>
</dbReference>
<keyword evidence="2" id="KW-1185">Reference proteome</keyword>
<dbReference type="OrthoDB" id="9791280at2"/>
<gene>
    <name evidence="1" type="ORF">ATC1_1287</name>
</gene>
<dbReference type="STRING" id="1678840.ATC1_1287"/>
<dbReference type="Pfam" id="PF14486">
    <property type="entry name" value="DUF4432"/>
    <property type="match status" value="1"/>
</dbReference>
<evidence type="ECO:0000313" key="1">
    <source>
        <dbReference type="EMBL" id="GAP39557.1"/>
    </source>
</evidence>
<proteinExistence type="predicted"/>
<organism evidence="1">
    <name type="scientific">Flexilinea flocculi</name>
    <dbReference type="NCBI Taxonomy" id="1678840"/>
    <lineage>
        <taxon>Bacteria</taxon>
        <taxon>Bacillati</taxon>
        <taxon>Chloroflexota</taxon>
        <taxon>Anaerolineae</taxon>
        <taxon>Anaerolineales</taxon>
        <taxon>Anaerolineaceae</taxon>
        <taxon>Flexilinea</taxon>
    </lineage>
</organism>
<dbReference type="InterPro" id="IPR027839">
    <property type="entry name" value="DUF4432"/>
</dbReference>
<dbReference type="AlphaFoldDB" id="A0A0K8PA69"/>
<reference evidence="1" key="1">
    <citation type="journal article" date="2015" name="Genome Announc.">
        <title>Draft Genome Sequence of Anaerolineae Strain TC1, a Novel Isolate from a Methanogenic Wastewater Treatment System.</title>
        <authorList>
            <person name="Matsuura N."/>
            <person name="Tourlousse D.M."/>
            <person name="Sun L."/>
            <person name="Toyonaga M."/>
            <person name="Kuroda K."/>
            <person name="Ohashi A."/>
            <person name="Cruz R."/>
            <person name="Yamaguchi T."/>
            <person name="Sekiguchi Y."/>
        </authorList>
    </citation>
    <scope>NUCLEOTIDE SEQUENCE [LARGE SCALE GENOMIC DNA]</scope>
    <source>
        <strain evidence="1">TC1</strain>
    </source>
</reference>
<dbReference type="GO" id="GO:0030246">
    <property type="term" value="F:carbohydrate binding"/>
    <property type="evidence" value="ECO:0007669"/>
    <property type="project" value="InterPro"/>
</dbReference>
<accession>A0A0K8PA69</accession>
<dbReference type="CDD" id="cd09023">
    <property type="entry name" value="Aldose_epim_Ec_c4013"/>
    <property type="match status" value="1"/>
</dbReference>
<name>A0A0K8PA69_9CHLR</name>
<protein>
    <recommendedName>
        <fullName evidence="3">Galactose mutarotase</fullName>
    </recommendedName>
</protein>